<evidence type="ECO:0000256" key="6">
    <source>
        <dbReference type="SAM" id="MobiDB-lite"/>
    </source>
</evidence>
<dbReference type="Proteomes" id="UP001527866">
    <property type="component" value="Unassembled WGS sequence"/>
</dbReference>
<dbReference type="InterPro" id="IPR016167">
    <property type="entry name" value="FAD-bd_PCMH_sub1"/>
</dbReference>
<feature type="compositionally biased region" description="Low complexity" evidence="6">
    <location>
        <begin position="7"/>
        <end position="25"/>
    </location>
</feature>
<dbReference type="InterPro" id="IPR016169">
    <property type="entry name" value="FAD-bd_PCMH_sub2"/>
</dbReference>
<dbReference type="InterPro" id="IPR016166">
    <property type="entry name" value="FAD-bd_PCMH"/>
</dbReference>
<dbReference type="RefSeq" id="WP_270685321.1">
    <property type="nucleotide sequence ID" value="NZ_JAQFWQ010000021.1"/>
</dbReference>
<dbReference type="InterPro" id="IPR050416">
    <property type="entry name" value="FAD-linked_Oxidoreductase"/>
</dbReference>
<evidence type="ECO:0000313" key="9">
    <source>
        <dbReference type="Proteomes" id="UP001527866"/>
    </source>
</evidence>
<accession>A0ABT4U3A2</accession>
<dbReference type="Pfam" id="PF01565">
    <property type="entry name" value="FAD_binding_4"/>
    <property type="match status" value="1"/>
</dbReference>
<keyword evidence="4" id="KW-0274">FAD</keyword>
<keyword evidence="3" id="KW-0285">Flavoprotein</keyword>
<evidence type="ECO:0000259" key="7">
    <source>
        <dbReference type="PROSITE" id="PS51387"/>
    </source>
</evidence>
<dbReference type="InterPro" id="IPR006094">
    <property type="entry name" value="Oxid_FAD_bind_N"/>
</dbReference>
<dbReference type="PROSITE" id="PS51387">
    <property type="entry name" value="FAD_PCMH"/>
    <property type="match status" value="1"/>
</dbReference>
<evidence type="ECO:0000256" key="5">
    <source>
        <dbReference type="ARBA" id="ARBA00023002"/>
    </source>
</evidence>
<comment type="cofactor">
    <cofactor evidence="1">
        <name>FAD</name>
        <dbReference type="ChEBI" id="CHEBI:57692"/>
    </cofactor>
</comment>
<feature type="region of interest" description="Disordered" evidence="6">
    <location>
        <begin position="1"/>
        <end position="31"/>
    </location>
</feature>
<proteinExistence type="inferred from homology"/>
<sequence>MTGAASPAGRAHTAPAPTAAPAARGASGGRDGLDGRAAARLLAPLADRVHRPGDPAYRDALRLWNTRTAAEPAAVVRPATADEAARAVLAAREAGLEPSVRGGGHHVAGGAVRTDGVVVDMRGLDRVVLDPGTGRVTAGAGATWRDVAAATVPYGRAVPTGNAPSTGVVGVALGGGIGVFTRAWGLTCDRVVRVGLVDPEGRRRDVGPDRDPDLFWLARGAGRGIGVVTEIEFDTRPVAPEIATAQAFYPLSDAVDVLEAFARAVGASPDQVSPQATLRRLPDSAGLPPALRGRWLVAVGAAYAGPPHEAGPVLEPFRRLGEPVADLSGDHPVQEPAQPWRSTLRAHSFGAFLDALGPATVRTIAAAFGGGRPPGASVTLRSMGGAAAEADDDATAFAHRRARFLLTAQAEWDDPRDDEACTAWCEALERSVRSEGATGVYGNFCADLEGFAARRADAYGATDRIDAILRRHDPDGVFRGMAMRP</sequence>
<evidence type="ECO:0000256" key="3">
    <source>
        <dbReference type="ARBA" id="ARBA00022630"/>
    </source>
</evidence>
<organism evidence="8 9">
    <name type="scientific">Nocardiopsis endophytica</name>
    <dbReference type="NCBI Taxonomy" id="3018445"/>
    <lineage>
        <taxon>Bacteria</taxon>
        <taxon>Bacillati</taxon>
        <taxon>Actinomycetota</taxon>
        <taxon>Actinomycetes</taxon>
        <taxon>Streptosporangiales</taxon>
        <taxon>Nocardiopsidaceae</taxon>
        <taxon>Nocardiopsis</taxon>
    </lineage>
</organism>
<comment type="caution">
    <text evidence="8">The sequence shown here is derived from an EMBL/GenBank/DDBJ whole genome shotgun (WGS) entry which is preliminary data.</text>
</comment>
<evidence type="ECO:0000313" key="8">
    <source>
        <dbReference type="EMBL" id="MDA2810920.1"/>
    </source>
</evidence>
<evidence type="ECO:0000256" key="1">
    <source>
        <dbReference type="ARBA" id="ARBA00001974"/>
    </source>
</evidence>
<dbReference type="Gene3D" id="3.40.462.20">
    <property type="match status" value="1"/>
</dbReference>
<keyword evidence="5" id="KW-0560">Oxidoreductase</keyword>
<dbReference type="Gene3D" id="3.30.465.10">
    <property type="match status" value="1"/>
</dbReference>
<comment type="similarity">
    <text evidence="2">Belongs to the oxygen-dependent FAD-linked oxidoreductase family.</text>
</comment>
<reference evidence="8 9" key="1">
    <citation type="submission" date="2023-01" db="EMBL/GenBank/DDBJ databases">
        <title>Draft genome sequence of Nocardiopsis sp. RSe5-2 isolated from halophytes.</title>
        <authorList>
            <person name="Duangmal K."/>
            <person name="Chantavorakit T."/>
        </authorList>
    </citation>
    <scope>NUCLEOTIDE SEQUENCE [LARGE SCALE GENOMIC DNA]</scope>
    <source>
        <strain evidence="8 9">RSe5-2</strain>
    </source>
</reference>
<protein>
    <submittedName>
        <fullName evidence="8">FAD-binding oxidoreductase</fullName>
    </submittedName>
</protein>
<feature type="domain" description="FAD-binding PCMH-type" evidence="7">
    <location>
        <begin position="68"/>
        <end position="238"/>
    </location>
</feature>
<dbReference type="SUPFAM" id="SSF56176">
    <property type="entry name" value="FAD-binding/transporter-associated domain-like"/>
    <property type="match status" value="1"/>
</dbReference>
<name>A0ABT4U3A2_9ACTN</name>
<dbReference type="PANTHER" id="PTHR42973:SF39">
    <property type="entry name" value="FAD-BINDING PCMH-TYPE DOMAIN-CONTAINING PROTEIN"/>
    <property type="match status" value="1"/>
</dbReference>
<dbReference type="InterPro" id="IPR036318">
    <property type="entry name" value="FAD-bd_PCMH-like_sf"/>
</dbReference>
<gene>
    <name evidence="8" type="ORF">O4J56_09760</name>
</gene>
<dbReference type="PANTHER" id="PTHR42973">
    <property type="entry name" value="BINDING OXIDOREDUCTASE, PUTATIVE (AFU_ORTHOLOGUE AFUA_1G17690)-RELATED"/>
    <property type="match status" value="1"/>
</dbReference>
<dbReference type="EMBL" id="JAQFWQ010000021">
    <property type="protein sequence ID" value="MDA2810920.1"/>
    <property type="molecule type" value="Genomic_DNA"/>
</dbReference>
<evidence type="ECO:0000256" key="4">
    <source>
        <dbReference type="ARBA" id="ARBA00022827"/>
    </source>
</evidence>
<dbReference type="Gene3D" id="3.30.43.10">
    <property type="entry name" value="Uridine Diphospho-n-acetylenolpyruvylglucosamine Reductase, domain 2"/>
    <property type="match status" value="1"/>
</dbReference>
<evidence type="ECO:0000256" key="2">
    <source>
        <dbReference type="ARBA" id="ARBA00005466"/>
    </source>
</evidence>
<keyword evidence="9" id="KW-1185">Reference proteome</keyword>